<dbReference type="Proteomes" id="UP000460650">
    <property type="component" value="Unassembled WGS sequence"/>
</dbReference>
<sequence>MPVICAANPKGGAGKSTTIMAIAATLAQAGANVSIIDADPNKPITDWRTGASKLSINVVSDVTESNIRDLIAAEAAKSTFVLVDLEGTASRLASRTIMRADLTLIPLGGTALDAKQAARAVELVRESEADMGRSIRYVLAFNRTSPPPFSRRIEREITRQMKDNDLPVLRTHLYQREAFNAMFMQKLSLFELDPKEVNGLAAAIENAQTLTAEVLELLRGDEQERKAG</sequence>
<dbReference type="EMBL" id="WBVY01000009">
    <property type="protein sequence ID" value="KAB2654867.1"/>
    <property type="molecule type" value="Genomic_DNA"/>
</dbReference>
<dbReference type="InterPro" id="IPR009744">
    <property type="entry name" value="VirC1"/>
</dbReference>
<evidence type="ECO:0000313" key="2">
    <source>
        <dbReference type="Proteomes" id="UP000460650"/>
    </source>
</evidence>
<dbReference type="PANTHER" id="PTHR13696">
    <property type="entry name" value="P-LOOP CONTAINING NUCLEOSIDE TRIPHOSPHATE HYDROLASE"/>
    <property type="match status" value="1"/>
</dbReference>
<dbReference type="SUPFAM" id="SSF52540">
    <property type="entry name" value="P-loop containing nucleoside triphosphate hydrolases"/>
    <property type="match status" value="1"/>
</dbReference>
<dbReference type="AlphaFoldDB" id="A0A7V7VQR6"/>
<organism evidence="1 2">
    <name type="scientific">Brucella tritici</name>
    <dbReference type="NCBI Taxonomy" id="94626"/>
    <lineage>
        <taxon>Bacteria</taxon>
        <taxon>Pseudomonadati</taxon>
        <taxon>Pseudomonadota</taxon>
        <taxon>Alphaproteobacteria</taxon>
        <taxon>Hyphomicrobiales</taxon>
        <taxon>Brucellaceae</taxon>
        <taxon>Brucella/Ochrobactrum group</taxon>
        <taxon>Brucella</taxon>
    </lineage>
</organism>
<accession>A0A7V7VQR6</accession>
<dbReference type="InterPro" id="IPR027417">
    <property type="entry name" value="P-loop_NTPase"/>
</dbReference>
<name>A0A7V7VQR6_9HYPH</name>
<dbReference type="RefSeq" id="WP_151648800.1">
    <property type="nucleotide sequence ID" value="NZ_WBVY01000009.1"/>
</dbReference>
<dbReference type="Gene3D" id="3.40.50.300">
    <property type="entry name" value="P-loop containing nucleotide triphosphate hydrolases"/>
    <property type="match status" value="1"/>
</dbReference>
<comment type="caution">
    <text evidence="1">The sequence shown here is derived from an EMBL/GenBank/DDBJ whole genome shotgun (WGS) entry which is preliminary data.</text>
</comment>
<dbReference type="InterPro" id="IPR050678">
    <property type="entry name" value="DNA_Partitioning_ATPase"/>
</dbReference>
<proteinExistence type="predicted"/>
<dbReference type="Pfam" id="PF07015">
    <property type="entry name" value="VirC1"/>
    <property type="match status" value="1"/>
</dbReference>
<gene>
    <name evidence="1" type="ORF">F9K94_22640</name>
</gene>
<dbReference type="PANTHER" id="PTHR13696:SF96">
    <property type="entry name" value="COBQ_COBB_MIND_PARA NUCLEOTIDE BINDING DOMAIN-CONTAINING PROTEIN"/>
    <property type="match status" value="1"/>
</dbReference>
<evidence type="ECO:0000313" key="1">
    <source>
        <dbReference type="EMBL" id="KAB2654867.1"/>
    </source>
</evidence>
<protein>
    <submittedName>
        <fullName evidence="1">ParA family protein</fullName>
    </submittedName>
</protein>
<reference evidence="1 2" key="1">
    <citation type="submission" date="2019-09" db="EMBL/GenBank/DDBJ databases">
        <title>Taxonomic organization of the family Brucellaceae based on a phylogenomic approach.</title>
        <authorList>
            <person name="Leclercq S."/>
            <person name="Cloeckaert A."/>
            <person name="Zygmunt M.S."/>
        </authorList>
    </citation>
    <scope>NUCLEOTIDE SEQUENCE [LARGE SCALE GENOMIC DNA]</scope>
    <source>
        <strain evidence="1 2">TA93</strain>
    </source>
</reference>
<dbReference type="CDD" id="cd02042">
    <property type="entry name" value="ParAB_family"/>
    <property type="match status" value="1"/>
</dbReference>
<dbReference type="PIRSF" id="PIRSF009320">
    <property type="entry name" value="Nuc_binding_HP_1000"/>
    <property type="match status" value="1"/>
</dbReference>